<feature type="domain" description="Phospholipase/carboxylesterase/thioesterase" evidence="3">
    <location>
        <begin position="10"/>
        <end position="215"/>
    </location>
</feature>
<reference evidence="4" key="1">
    <citation type="submission" date="2023-09" db="EMBL/GenBank/DDBJ databases">
        <title>Paucibacter sp. APW11 Genome sequencing and assembly.</title>
        <authorList>
            <person name="Kim I."/>
        </authorList>
    </citation>
    <scope>NUCLEOTIDE SEQUENCE</scope>
    <source>
        <strain evidence="4">APW11</strain>
    </source>
</reference>
<accession>A0ABU3PDV7</accession>
<dbReference type="RefSeq" id="WP_315651666.1">
    <property type="nucleotide sequence ID" value="NZ_JAVXZY010000006.1"/>
</dbReference>
<dbReference type="Gene3D" id="3.40.50.1820">
    <property type="entry name" value="alpha/beta hydrolase"/>
    <property type="match status" value="1"/>
</dbReference>
<keyword evidence="5" id="KW-1185">Reference proteome</keyword>
<evidence type="ECO:0000259" key="3">
    <source>
        <dbReference type="Pfam" id="PF02230"/>
    </source>
</evidence>
<dbReference type="InterPro" id="IPR050565">
    <property type="entry name" value="LYPA1-2/EST-like"/>
</dbReference>
<evidence type="ECO:0000256" key="1">
    <source>
        <dbReference type="ARBA" id="ARBA00006499"/>
    </source>
</evidence>
<proteinExistence type="inferred from homology"/>
<dbReference type="EMBL" id="JAVXZY010000006">
    <property type="protein sequence ID" value="MDT9000784.1"/>
    <property type="molecule type" value="Genomic_DNA"/>
</dbReference>
<evidence type="ECO:0000256" key="2">
    <source>
        <dbReference type="ARBA" id="ARBA00022801"/>
    </source>
</evidence>
<dbReference type="InterPro" id="IPR029058">
    <property type="entry name" value="AB_hydrolase_fold"/>
</dbReference>
<dbReference type="SUPFAM" id="SSF53474">
    <property type="entry name" value="alpha/beta-Hydrolases"/>
    <property type="match status" value="1"/>
</dbReference>
<protein>
    <submittedName>
        <fullName evidence="4">Carboxylesterase</fullName>
    </submittedName>
</protein>
<gene>
    <name evidence="4" type="ORF">RQP53_16020</name>
</gene>
<dbReference type="Pfam" id="PF02230">
    <property type="entry name" value="Abhydrolase_2"/>
    <property type="match status" value="1"/>
</dbReference>
<name>A0ABU3PDV7_9BURK</name>
<organism evidence="4 5">
    <name type="scientific">Roseateles aquae</name>
    <dbReference type="NCBI Taxonomy" id="3077235"/>
    <lineage>
        <taxon>Bacteria</taxon>
        <taxon>Pseudomonadati</taxon>
        <taxon>Pseudomonadota</taxon>
        <taxon>Betaproteobacteria</taxon>
        <taxon>Burkholderiales</taxon>
        <taxon>Sphaerotilaceae</taxon>
        <taxon>Roseateles</taxon>
    </lineage>
</organism>
<keyword evidence="2" id="KW-0378">Hydrolase</keyword>
<dbReference type="InterPro" id="IPR003140">
    <property type="entry name" value="PLipase/COase/thioEstase"/>
</dbReference>
<comment type="similarity">
    <text evidence="1">Belongs to the AB hydrolase superfamily. AB hydrolase 2 family.</text>
</comment>
<dbReference type="PANTHER" id="PTHR10655:SF17">
    <property type="entry name" value="LYSOPHOSPHOLIPASE-LIKE PROTEIN 1"/>
    <property type="match status" value="1"/>
</dbReference>
<comment type="caution">
    <text evidence="4">The sequence shown here is derived from an EMBL/GenBank/DDBJ whole genome shotgun (WGS) entry which is preliminary data.</text>
</comment>
<evidence type="ECO:0000313" key="4">
    <source>
        <dbReference type="EMBL" id="MDT9000784.1"/>
    </source>
</evidence>
<sequence length="225" mass="24235">MLDAIEMKTQAEPTASLIVLHGLGADGQDFVPIVQALRLQGVGGLRVVLPHAPVMPVTINGGQRMRAWYDIRGTALDRQEDEAGLRASLVEVHGLITREIERGIPASRIVLMGFSQGCAMTLMAGLRFPERLAGLIGLSGYLPLLPQTEAEAHPANADVPIFLAHGLQDAVVPLARAHAARAELQRLGYAPQWQDYPMGHEVCIEEIDALSDWLSERLGSAAPST</sequence>
<dbReference type="Proteomes" id="UP001246372">
    <property type="component" value="Unassembled WGS sequence"/>
</dbReference>
<evidence type="ECO:0000313" key="5">
    <source>
        <dbReference type="Proteomes" id="UP001246372"/>
    </source>
</evidence>
<dbReference type="PANTHER" id="PTHR10655">
    <property type="entry name" value="LYSOPHOSPHOLIPASE-RELATED"/>
    <property type="match status" value="1"/>
</dbReference>